<evidence type="ECO:0000256" key="7">
    <source>
        <dbReference type="SAM" id="MobiDB-lite"/>
    </source>
</evidence>
<dbReference type="PANTHER" id="PTHR12992:SF24">
    <property type="entry name" value="PEROXISOMAL COENZYME A DIPHOSPHATASE NUDT7"/>
    <property type="match status" value="1"/>
</dbReference>
<accession>A0A1L9SMS1</accession>
<keyword evidence="3" id="KW-0479">Metal-binding</keyword>
<comment type="cofactor">
    <cofactor evidence="2">
        <name>Mg(2+)</name>
        <dbReference type="ChEBI" id="CHEBI:18420"/>
    </cofactor>
</comment>
<name>A0A1L9SMS1_9EURO</name>
<keyword evidence="4" id="KW-0378">Hydrolase</keyword>
<dbReference type="PROSITE" id="PS00893">
    <property type="entry name" value="NUDIX_BOX"/>
    <property type="match status" value="1"/>
</dbReference>
<dbReference type="Proteomes" id="UP000184188">
    <property type="component" value="Unassembled WGS sequence"/>
</dbReference>
<evidence type="ECO:0000256" key="5">
    <source>
        <dbReference type="ARBA" id="ARBA00022842"/>
    </source>
</evidence>
<evidence type="ECO:0000259" key="8">
    <source>
        <dbReference type="PROSITE" id="PS51462"/>
    </source>
</evidence>
<dbReference type="OrthoDB" id="206213at2759"/>
<gene>
    <name evidence="9" type="ORF">ASPZODRAFT_2124407</name>
</gene>
<dbReference type="EMBL" id="KV878339">
    <property type="protein sequence ID" value="OJJ48559.1"/>
    <property type="molecule type" value="Genomic_DNA"/>
</dbReference>
<dbReference type="VEuPathDB" id="FungiDB:ASPZODRAFT_2124407"/>
<dbReference type="PROSITE" id="PS51462">
    <property type="entry name" value="NUDIX"/>
    <property type="match status" value="1"/>
</dbReference>
<dbReference type="CDD" id="cd03426">
    <property type="entry name" value="NUDIX_CoAse_Nudt7"/>
    <property type="match status" value="1"/>
</dbReference>
<dbReference type="Gene3D" id="3.90.79.10">
    <property type="entry name" value="Nucleoside Triphosphate Pyrophosphohydrolase"/>
    <property type="match status" value="1"/>
</dbReference>
<organism evidence="9 10">
    <name type="scientific">Penicilliopsis zonata CBS 506.65</name>
    <dbReference type="NCBI Taxonomy" id="1073090"/>
    <lineage>
        <taxon>Eukaryota</taxon>
        <taxon>Fungi</taxon>
        <taxon>Dikarya</taxon>
        <taxon>Ascomycota</taxon>
        <taxon>Pezizomycotina</taxon>
        <taxon>Eurotiomycetes</taxon>
        <taxon>Eurotiomycetidae</taxon>
        <taxon>Eurotiales</taxon>
        <taxon>Aspergillaceae</taxon>
        <taxon>Penicilliopsis</taxon>
    </lineage>
</organism>
<evidence type="ECO:0000256" key="2">
    <source>
        <dbReference type="ARBA" id="ARBA00001946"/>
    </source>
</evidence>
<feature type="region of interest" description="Disordered" evidence="7">
    <location>
        <begin position="65"/>
        <end position="84"/>
    </location>
</feature>
<dbReference type="GO" id="GO:0046872">
    <property type="term" value="F:metal ion binding"/>
    <property type="evidence" value="ECO:0007669"/>
    <property type="project" value="UniProtKB-KW"/>
</dbReference>
<reference evidence="10" key="1">
    <citation type="journal article" date="2017" name="Genome Biol.">
        <title>Comparative genomics reveals high biological diversity and specific adaptations in the industrially and medically important fungal genus Aspergillus.</title>
        <authorList>
            <person name="de Vries R.P."/>
            <person name="Riley R."/>
            <person name="Wiebenga A."/>
            <person name="Aguilar-Osorio G."/>
            <person name="Amillis S."/>
            <person name="Uchima C.A."/>
            <person name="Anderluh G."/>
            <person name="Asadollahi M."/>
            <person name="Askin M."/>
            <person name="Barry K."/>
            <person name="Battaglia E."/>
            <person name="Bayram O."/>
            <person name="Benocci T."/>
            <person name="Braus-Stromeyer S.A."/>
            <person name="Caldana C."/>
            <person name="Canovas D."/>
            <person name="Cerqueira G.C."/>
            <person name="Chen F."/>
            <person name="Chen W."/>
            <person name="Choi C."/>
            <person name="Clum A."/>
            <person name="Dos Santos R.A."/>
            <person name="Damasio A.R."/>
            <person name="Diallinas G."/>
            <person name="Emri T."/>
            <person name="Fekete E."/>
            <person name="Flipphi M."/>
            <person name="Freyberg S."/>
            <person name="Gallo A."/>
            <person name="Gournas C."/>
            <person name="Habgood R."/>
            <person name="Hainaut M."/>
            <person name="Harispe M.L."/>
            <person name="Henrissat B."/>
            <person name="Hilden K.S."/>
            <person name="Hope R."/>
            <person name="Hossain A."/>
            <person name="Karabika E."/>
            <person name="Karaffa L."/>
            <person name="Karanyi Z."/>
            <person name="Krasevec N."/>
            <person name="Kuo A."/>
            <person name="Kusch H."/>
            <person name="LaButti K."/>
            <person name="Lagendijk E.L."/>
            <person name="Lapidus A."/>
            <person name="Levasseur A."/>
            <person name="Lindquist E."/>
            <person name="Lipzen A."/>
            <person name="Logrieco A.F."/>
            <person name="MacCabe A."/>
            <person name="Maekelae M.R."/>
            <person name="Malavazi I."/>
            <person name="Melin P."/>
            <person name="Meyer V."/>
            <person name="Mielnichuk N."/>
            <person name="Miskei M."/>
            <person name="Molnar A.P."/>
            <person name="Mule G."/>
            <person name="Ngan C.Y."/>
            <person name="Orejas M."/>
            <person name="Orosz E."/>
            <person name="Ouedraogo J.P."/>
            <person name="Overkamp K.M."/>
            <person name="Park H.-S."/>
            <person name="Perrone G."/>
            <person name="Piumi F."/>
            <person name="Punt P.J."/>
            <person name="Ram A.F."/>
            <person name="Ramon A."/>
            <person name="Rauscher S."/>
            <person name="Record E."/>
            <person name="Riano-Pachon D.M."/>
            <person name="Robert V."/>
            <person name="Roehrig J."/>
            <person name="Ruller R."/>
            <person name="Salamov A."/>
            <person name="Salih N.S."/>
            <person name="Samson R.A."/>
            <person name="Sandor E."/>
            <person name="Sanguinetti M."/>
            <person name="Schuetze T."/>
            <person name="Sepcic K."/>
            <person name="Shelest E."/>
            <person name="Sherlock G."/>
            <person name="Sophianopoulou V."/>
            <person name="Squina F.M."/>
            <person name="Sun H."/>
            <person name="Susca A."/>
            <person name="Todd R.B."/>
            <person name="Tsang A."/>
            <person name="Unkles S.E."/>
            <person name="van de Wiele N."/>
            <person name="van Rossen-Uffink D."/>
            <person name="Oliveira J.V."/>
            <person name="Vesth T.C."/>
            <person name="Visser J."/>
            <person name="Yu J.-H."/>
            <person name="Zhou M."/>
            <person name="Andersen M.R."/>
            <person name="Archer D.B."/>
            <person name="Baker S.E."/>
            <person name="Benoit I."/>
            <person name="Brakhage A.A."/>
            <person name="Braus G.H."/>
            <person name="Fischer R."/>
            <person name="Frisvad J.C."/>
            <person name="Goldman G.H."/>
            <person name="Houbraken J."/>
            <person name="Oakley B."/>
            <person name="Pocsi I."/>
            <person name="Scazzocchio C."/>
            <person name="Seiboth B."/>
            <person name="vanKuyk P.A."/>
            <person name="Wortman J."/>
            <person name="Dyer P.S."/>
            <person name="Grigoriev I.V."/>
        </authorList>
    </citation>
    <scope>NUCLEOTIDE SEQUENCE [LARGE SCALE GENOMIC DNA]</scope>
    <source>
        <strain evidence="10">CBS 506.65</strain>
    </source>
</reference>
<sequence>MLSAESASAIERLRNYTPPPSTYTSIPLSRQAAVLILLYGDRQGDLRVVLTIRSKELRTYAGQAALPGGHAEPNESAFQTARREAEEEIGVPRTSLPPPFTIEHLCELPASLARAEVVVRPCVAWLHSSSSSSGEEDAASASASASDFLRLDRREVAAVFTAPFRNFLLLECPGGEDRQWYQGWWTRWHETDWRMHRFSVPINSQDSHTVFGLTARILVDAARVAYALEPQFEHNTPLGDEELIARLKRNGGLAQL</sequence>
<evidence type="ECO:0000256" key="3">
    <source>
        <dbReference type="ARBA" id="ARBA00022723"/>
    </source>
</evidence>
<proteinExistence type="predicted"/>
<dbReference type="PANTHER" id="PTHR12992">
    <property type="entry name" value="NUDIX HYDROLASE"/>
    <property type="match status" value="1"/>
</dbReference>
<dbReference type="InterPro" id="IPR000086">
    <property type="entry name" value="NUDIX_hydrolase_dom"/>
</dbReference>
<dbReference type="InterPro" id="IPR015797">
    <property type="entry name" value="NUDIX_hydrolase-like_dom_sf"/>
</dbReference>
<keyword evidence="6" id="KW-0464">Manganese</keyword>
<dbReference type="Pfam" id="PF00293">
    <property type="entry name" value="NUDIX"/>
    <property type="match status" value="1"/>
</dbReference>
<evidence type="ECO:0000256" key="6">
    <source>
        <dbReference type="ARBA" id="ARBA00023211"/>
    </source>
</evidence>
<evidence type="ECO:0000313" key="10">
    <source>
        <dbReference type="Proteomes" id="UP000184188"/>
    </source>
</evidence>
<dbReference type="InterPro" id="IPR045121">
    <property type="entry name" value="CoAse"/>
</dbReference>
<dbReference type="GeneID" id="34614281"/>
<dbReference type="GO" id="GO:0015938">
    <property type="term" value="P:coenzyme A catabolic process"/>
    <property type="evidence" value="ECO:0007669"/>
    <property type="project" value="TreeGrafter"/>
</dbReference>
<evidence type="ECO:0000313" key="9">
    <source>
        <dbReference type="EMBL" id="OJJ48559.1"/>
    </source>
</evidence>
<keyword evidence="5" id="KW-0460">Magnesium</keyword>
<dbReference type="SUPFAM" id="SSF55811">
    <property type="entry name" value="Nudix"/>
    <property type="match status" value="1"/>
</dbReference>
<dbReference type="RefSeq" id="XP_022583069.1">
    <property type="nucleotide sequence ID" value="XM_022727817.1"/>
</dbReference>
<keyword evidence="10" id="KW-1185">Reference proteome</keyword>
<protein>
    <recommendedName>
        <fullName evidence="8">Nudix hydrolase domain-containing protein</fullName>
    </recommendedName>
</protein>
<comment type="cofactor">
    <cofactor evidence="1">
        <name>Mn(2+)</name>
        <dbReference type="ChEBI" id="CHEBI:29035"/>
    </cofactor>
</comment>
<dbReference type="STRING" id="1073090.A0A1L9SMS1"/>
<dbReference type="GO" id="GO:0010945">
    <property type="term" value="F:coenzyme A diphosphatase activity"/>
    <property type="evidence" value="ECO:0007669"/>
    <property type="project" value="InterPro"/>
</dbReference>
<feature type="domain" description="Nudix hydrolase" evidence="8">
    <location>
        <begin position="29"/>
        <end position="174"/>
    </location>
</feature>
<evidence type="ECO:0000256" key="1">
    <source>
        <dbReference type="ARBA" id="ARBA00001936"/>
    </source>
</evidence>
<evidence type="ECO:0000256" key="4">
    <source>
        <dbReference type="ARBA" id="ARBA00022801"/>
    </source>
</evidence>
<dbReference type="AlphaFoldDB" id="A0A1L9SMS1"/>
<dbReference type="InterPro" id="IPR020084">
    <property type="entry name" value="NUDIX_hydrolase_CS"/>
</dbReference>